<proteinExistence type="predicted"/>
<dbReference type="AlphaFoldDB" id="A0A367YTW7"/>
<dbReference type="EMBL" id="QOUI01000006">
    <property type="protein sequence ID" value="RCK69294.1"/>
    <property type="molecule type" value="Genomic_DNA"/>
</dbReference>
<protein>
    <submittedName>
        <fullName evidence="1">Uncharacterized protein</fullName>
    </submittedName>
</protein>
<name>A0A367YTW7_9ACTN</name>
<evidence type="ECO:0000313" key="2">
    <source>
        <dbReference type="Proteomes" id="UP000252770"/>
    </source>
</evidence>
<accession>A0A367YTW7</accession>
<dbReference type="RefSeq" id="WP_114126613.1">
    <property type="nucleotide sequence ID" value="NZ_QOUI01000006.1"/>
</dbReference>
<sequence length="290" mass="31594">MSADQPPLDLFVDRLPVVLARLRDVELPDHFPFDLTPASVAELDRSTAGQGEDGADVVALAAYLGEVLLRVGGGGWRWDERDGPVVELDPGLGLDAVPVVRAVREHLGAGRPLRGVVEPVEQAVAQRRRDEPDWRPRAEQRPAVGDLRVEDLPQPAWLAGWLAERSAAFAGWAEQHRGSWDFSTASLDALETLLLEHLGSPEAVSAAARTPLVDGAVWYLGEVLCRTRDARWHYFEPDPANPPNAFVGRPHVTQDRPDGASVVPLGLLRAAVRARRPGELRRRAEAFGGG</sequence>
<organism evidence="1 2">
    <name type="scientific">Desertihabitans brevis</name>
    <dbReference type="NCBI Taxonomy" id="2268447"/>
    <lineage>
        <taxon>Bacteria</taxon>
        <taxon>Bacillati</taxon>
        <taxon>Actinomycetota</taxon>
        <taxon>Actinomycetes</taxon>
        <taxon>Propionibacteriales</taxon>
        <taxon>Propionibacteriaceae</taxon>
        <taxon>Desertihabitans</taxon>
    </lineage>
</organism>
<reference evidence="1 2" key="1">
    <citation type="submission" date="2018-07" db="EMBL/GenBank/DDBJ databases">
        <title>Desertimonas flava gen. nov. sp. nov.</title>
        <authorList>
            <person name="Liu S."/>
        </authorList>
    </citation>
    <scope>NUCLEOTIDE SEQUENCE [LARGE SCALE GENOMIC DNA]</scope>
    <source>
        <strain evidence="1 2">16Sb5-5</strain>
    </source>
</reference>
<gene>
    <name evidence="1" type="ORF">DT076_10335</name>
</gene>
<evidence type="ECO:0000313" key="1">
    <source>
        <dbReference type="EMBL" id="RCK69294.1"/>
    </source>
</evidence>
<keyword evidence="2" id="KW-1185">Reference proteome</keyword>
<comment type="caution">
    <text evidence="1">The sequence shown here is derived from an EMBL/GenBank/DDBJ whole genome shotgun (WGS) entry which is preliminary data.</text>
</comment>
<dbReference type="Proteomes" id="UP000252770">
    <property type="component" value="Unassembled WGS sequence"/>
</dbReference>